<accession>A0A9R1CSV5</accession>
<reference evidence="6" key="1">
    <citation type="journal article" date="2023" name="Front. Microbiol.">
        <title>Genomic-based phylogenetic and metabolic analyses of the genus Natronomonas, and description of Natronomonas aquatica sp. nov.</title>
        <authorList>
            <person name="Garcia-Roldan A."/>
            <person name="Duran-Viseras A."/>
            <person name="de la Haba R.R."/>
            <person name="Corral P."/>
            <person name="Sanchez-Porro C."/>
            <person name="Ventosa A."/>
        </authorList>
    </citation>
    <scope>NUCLEOTIDE SEQUENCE</scope>
    <source>
        <strain evidence="6">F2-12</strain>
    </source>
</reference>
<dbReference type="PRINTS" id="PR00105">
    <property type="entry name" value="C5METTRFRASE"/>
</dbReference>
<name>A0A9R1CSV5_9EURY</name>
<dbReference type="AlphaFoldDB" id="A0A9R1CSV5"/>
<dbReference type="PROSITE" id="PS00095">
    <property type="entry name" value="C5_MTASE_2"/>
    <property type="match status" value="1"/>
</dbReference>
<evidence type="ECO:0000313" key="6">
    <source>
        <dbReference type="EMBL" id="MCQ4333305.1"/>
    </source>
</evidence>
<dbReference type="Proteomes" id="UP001139494">
    <property type="component" value="Unassembled WGS sequence"/>
</dbReference>
<organism evidence="6 7">
    <name type="scientific">Natronomonas aquatica</name>
    <dbReference type="NCBI Taxonomy" id="2841590"/>
    <lineage>
        <taxon>Archaea</taxon>
        <taxon>Methanobacteriati</taxon>
        <taxon>Methanobacteriota</taxon>
        <taxon>Stenosarchaea group</taxon>
        <taxon>Halobacteria</taxon>
        <taxon>Halobacteriales</taxon>
        <taxon>Natronomonadaceae</taxon>
        <taxon>Natronomonas</taxon>
    </lineage>
</organism>
<dbReference type="InterPro" id="IPR029063">
    <property type="entry name" value="SAM-dependent_MTases_sf"/>
</dbReference>
<dbReference type="GO" id="GO:0003677">
    <property type="term" value="F:DNA binding"/>
    <property type="evidence" value="ECO:0007669"/>
    <property type="project" value="TreeGrafter"/>
</dbReference>
<dbReference type="PROSITE" id="PS51679">
    <property type="entry name" value="SAM_MT_C5"/>
    <property type="match status" value="1"/>
</dbReference>
<evidence type="ECO:0000313" key="7">
    <source>
        <dbReference type="Proteomes" id="UP001139494"/>
    </source>
</evidence>
<dbReference type="EC" id="2.1.1.37" evidence="1"/>
<keyword evidence="7" id="KW-1185">Reference proteome</keyword>
<evidence type="ECO:0000256" key="1">
    <source>
        <dbReference type="ARBA" id="ARBA00011975"/>
    </source>
</evidence>
<dbReference type="PROSITE" id="PS00094">
    <property type="entry name" value="C5_MTASE_1"/>
    <property type="match status" value="1"/>
</dbReference>
<keyword evidence="2 6" id="KW-0489">Methyltransferase</keyword>
<evidence type="ECO:0000256" key="4">
    <source>
        <dbReference type="ARBA" id="ARBA00022691"/>
    </source>
</evidence>
<dbReference type="GO" id="GO:0003886">
    <property type="term" value="F:DNA (cytosine-5-)-methyltransferase activity"/>
    <property type="evidence" value="ECO:0007669"/>
    <property type="project" value="UniProtKB-EC"/>
</dbReference>
<sequence length="363" mass="40102">MNGTVVDLFCGAGGLSHGFQSAGFDVIAGVDNEAKFKQTFEENHNATFVEADLESITGGEILSTLSLDPGDVDVLIGGPPCQGFSLAGATTTPGDERNFLITQFIKAVYQIKPEWFVMENVPRITTMEDGAVLKYLLSQFDKIGYSVSHSILNSVHFGVPQRRKRAFFVGNANGRDLSLPEGSYRESAKQQTLFDQKNRKPRTVEDAFSDLPAICPGESATEYATSPQGSYQKYLRSETPELRNHQAPAHGDSVINRIKRAEQGKRIPYDSWSQKRRLEDDEPAPTLLAGPRPTYHFAHPTQHRGLSVRERARLQSFPDHFTFYGPVAKQRQMTGNAVPPLVSEAVAASILTAEQEEEITDII</sequence>
<dbReference type="InterPro" id="IPR001525">
    <property type="entry name" value="C5_MeTfrase"/>
</dbReference>
<comment type="similarity">
    <text evidence="5">Belongs to the class I-like SAM-binding methyltransferase superfamily. C5-methyltransferase family.</text>
</comment>
<dbReference type="NCBIfam" id="TIGR00675">
    <property type="entry name" value="dcm"/>
    <property type="match status" value="1"/>
</dbReference>
<proteinExistence type="inferred from homology"/>
<dbReference type="InterPro" id="IPR018117">
    <property type="entry name" value="C5_DNA_meth_AS"/>
</dbReference>
<dbReference type="PANTHER" id="PTHR10629">
    <property type="entry name" value="CYTOSINE-SPECIFIC METHYLTRANSFERASE"/>
    <property type="match status" value="1"/>
</dbReference>
<evidence type="ECO:0000256" key="3">
    <source>
        <dbReference type="ARBA" id="ARBA00022679"/>
    </source>
</evidence>
<evidence type="ECO:0000256" key="5">
    <source>
        <dbReference type="RuleBase" id="RU000416"/>
    </source>
</evidence>
<dbReference type="EMBL" id="JAHLKM010000007">
    <property type="protein sequence ID" value="MCQ4333305.1"/>
    <property type="molecule type" value="Genomic_DNA"/>
</dbReference>
<protein>
    <recommendedName>
        <fullName evidence="1">DNA (cytosine-5-)-methyltransferase</fullName>
        <ecNumber evidence="1">2.1.1.37</ecNumber>
    </recommendedName>
</protein>
<keyword evidence="4" id="KW-0949">S-adenosyl-L-methionine</keyword>
<dbReference type="GO" id="GO:0032259">
    <property type="term" value="P:methylation"/>
    <property type="evidence" value="ECO:0007669"/>
    <property type="project" value="UniProtKB-KW"/>
</dbReference>
<gene>
    <name evidence="6" type="ORF">KM295_07405</name>
</gene>
<dbReference type="SUPFAM" id="SSF53335">
    <property type="entry name" value="S-adenosyl-L-methionine-dependent methyltransferases"/>
    <property type="match status" value="1"/>
</dbReference>
<dbReference type="Gene3D" id="3.90.120.10">
    <property type="entry name" value="DNA Methylase, subunit A, domain 2"/>
    <property type="match status" value="1"/>
</dbReference>
<dbReference type="Pfam" id="PF00145">
    <property type="entry name" value="DNA_methylase"/>
    <property type="match status" value="1"/>
</dbReference>
<keyword evidence="3" id="KW-0808">Transferase</keyword>
<dbReference type="GO" id="GO:0044027">
    <property type="term" value="P:negative regulation of gene expression via chromosomal CpG island methylation"/>
    <property type="evidence" value="ECO:0007669"/>
    <property type="project" value="TreeGrafter"/>
</dbReference>
<dbReference type="PANTHER" id="PTHR10629:SF52">
    <property type="entry name" value="DNA (CYTOSINE-5)-METHYLTRANSFERASE 1"/>
    <property type="match status" value="1"/>
</dbReference>
<dbReference type="RefSeq" id="WP_256029329.1">
    <property type="nucleotide sequence ID" value="NZ_JAHLKM010000007.1"/>
</dbReference>
<evidence type="ECO:0000256" key="2">
    <source>
        <dbReference type="ARBA" id="ARBA00022603"/>
    </source>
</evidence>
<dbReference type="InterPro" id="IPR031303">
    <property type="entry name" value="C5_meth_CS"/>
</dbReference>
<comment type="caution">
    <text evidence="6">The sequence shown here is derived from an EMBL/GenBank/DDBJ whole genome shotgun (WGS) entry which is preliminary data.</text>
</comment>
<dbReference type="Gene3D" id="3.40.50.150">
    <property type="entry name" value="Vaccinia Virus protein VP39"/>
    <property type="match status" value="1"/>
</dbReference>
<dbReference type="InterPro" id="IPR050390">
    <property type="entry name" value="C5-Methyltransferase"/>
</dbReference>